<dbReference type="AlphaFoldDB" id="A0A8J3FR35"/>
<feature type="compositionally biased region" description="Low complexity" evidence="1">
    <location>
        <begin position="93"/>
        <end position="110"/>
    </location>
</feature>
<accession>A0A8J3FR35</accession>
<keyword evidence="2" id="KW-1133">Transmembrane helix</keyword>
<evidence type="ECO:0000256" key="1">
    <source>
        <dbReference type="SAM" id="MobiDB-lite"/>
    </source>
</evidence>
<feature type="region of interest" description="Disordered" evidence="1">
    <location>
        <begin position="64"/>
        <end position="185"/>
    </location>
</feature>
<keyword evidence="2" id="KW-0472">Membrane</keyword>
<organism evidence="3 4">
    <name type="scientific">Mangrovihabitans endophyticus</name>
    <dbReference type="NCBI Taxonomy" id="1751298"/>
    <lineage>
        <taxon>Bacteria</taxon>
        <taxon>Bacillati</taxon>
        <taxon>Actinomycetota</taxon>
        <taxon>Actinomycetes</taxon>
        <taxon>Micromonosporales</taxon>
        <taxon>Micromonosporaceae</taxon>
        <taxon>Mangrovihabitans</taxon>
    </lineage>
</organism>
<evidence type="ECO:0000313" key="4">
    <source>
        <dbReference type="Proteomes" id="UP000656042"/>
    </source>
</evidence>
<keyword evidence="4" id="KW-1185">Reference proteome</keyword>
<dbReference type="EMBL" id="BMMX01000021">
    <property type="protein sequence ID" value="GGL03055.1"/>
    <property type="molecule type" value="Genomic_DNA"/>
</dbReference>
<evidence type="ECO:0000256" key="2">
    <source>
        <dbReference type="SAM" id="Phobius"/>
    </source>
</evidence>
<feature type="compositionally biased region" description="Low complexity" evidence="1">
    <location>
        <begin position="66"/>
        <end position="82"/>
    </location>
</feature>
<sequence>MSRLRRVASVAGVRPAYGVPIMRATVGPLPPAVYWRRRAIVLGAVLLGVIVLFVACTGGDDDDKPGAGPASRGASQSASAAAPDEEPSFADVPPGSGPSLPDPDQVSPGTQDGGAGPDGGTGQDGSGQNGDGQNGDGQTGTGDGGDGSGQADGQNANVDAPADGSCGDSEISVTPVPVTTETDRGSSLVIKLRIKNVGSRTCPRDLGAQAQELYIDQGAHKYWSSDTCSNDRSSAVVELAPGAVREYSVTWNGREATKCTGGLADGPVPDAGEYEVRGRLSTKVSAPVVLTLR</sequence>
<dbReference type="Proteomes" id="UP000656042">
    <property type="component" value="Unassembled WGS sequence"/>
</dbReference>
<name>A0A8J3FR35_9ACTN</name>
<proteinExistence type="predicted"/>
<reference evidence="3" key="1">
    <citation type="journal article" date="2014" name="Int. J. Syst. Evol. Microbiol.">
        <title>Complete genome sequence of Corynebacterium casei LMG S-19264T (=DSM 44701T), isolated from a smear-ripened cheese.</title>
        <authorList>
            <consortium name="US DOE Joint Genome Institute (JGI-PGF)"/>
            <person name="Walter F."/>
            <person name="Albersmeier A."/>
            <person name="Kalinowski J."/>
            <person name="Ruckert C."/>
        </authorList>
    </citation>
    <scope>NUCLEOTIDE SEQUENCE</scope>
    <source>
        <strain evidence="3">CGMCC 4.7299</strain>
    </source>
</reference>
<protein>
    <submittedName>
        <fullName evidence="3">Uncharacterized protein</fullName>
    </submittedName>
</protein>
<feature type="compositionally biased region" description="Gly residues" evidence="1">
    <location>
        <begin position="111"/>
        <end position="150"/>
    </location>
</feature>
<evidence type="ECO:0000313" key="3">
    <source>
        <dbReference type="EMBL" id="GGL03055.1"/>
    </source>
</evidence>
<gene>
    <name evidence="3" type="ORF">GCM10012284_42100</name>
</gene>
<feature type="transmembrane region" description="Helical" evidence="2">
    <location>
        <begin position="39"/>
        <end position="55"/>
    </location>
</feature>
<comment type="caution">
    <text evidence="3">The sequence shown here is derived from an EMBL/GenBank/DDBJ whole genome shotgun (WGS) entry which is preliminary data.</text>
</comment>
<keyword evidence="2" id="KW-0812">Transmembrane</keyword>
<reference evidence="3" key="2">
    <citation type="submission" date="2020-09" db="EMBL/GenBank/DDBJ databases">
        <authorList>
            <person name="Sun Q."/>
            <person name="Zhou Y."/>
        </authorList>
    </citation>
    <scope>NUCLEOTIDE SEQUENCE</scope>
    <source>
        <strain evidence="3">CGMCC 4.7299</strain>
    </source>
</reference>